<gene>
    <name evidence="2" type="ORF">S03H2_51865</name>
</gene>
<feature type="transmembrane region" description="Helical" evidence="1">
    <location>
        <begin position="108"/>
        <end position="124"/>
    </location>
</feature>
<dbReference type="EMBL" id="BARU01032931">
    <property type="protein sequence ID" value="GAH62466.1"/>
    <property type="molecule type" value="Genomic_DNA"/>
</dbReference>
<accession>X1GX55</accession>
<evidence type="ECO:0000313" key="2">
    <source>
        <dbReference type="EMBL" id="GAH62466.1"/>
    </source>
</evidence>
<dbReference type="AlphaFoldDB" id="X1GX55"/>
<comment type="caution">
    <text evidence="2">The sequence shown here is derived from an EMBL/GenBank/DDBJ whole genome shotgun (WGS) entry which is preliminary data.</text>
</comment>
<sequence length="154" mass="16304">MHCAKCFFFETAVGDEVCNRCGRAYLPEANVYLGLLVFVTAGLAWSLRALLTASVDPFVRPALDVGAWVTWPVSIIERPAYGLVIGAFLAMLAVAPILTGVMYGKRGGWLLVLVIAAAGPSRLGESSITFVVPTAVFAGVLALGVWIAAGYTLR</sequence>
<keyword evidence="1" id="KW-1133">Transmembrane helix</keyword>
<protein>
    <submittedName>
        <fullName evidence="2">Uncharacterized protein</fullName>
    </submittedName>
</protein>
<feature type="transmembrane region" description="Helical" evidence="1">
    <location>
        <begin position="29"/>
        <end position="51"/>
    </location>
</feature>
<keyword evidence="1" id="KW-0812">Transmembrane</keyword>
<name>X1GX55_9ZZZZ</name>
<keyword evidence="1" id="KW-0472">Membrane</keyword>
<feature type="transmembrane region" description="Helical" evidence="1">
    <location>
        <begin position="80"/>
        <end position="101"/>
    </location>
</feature>
<evidence type="ECO:0000256" key="1">
    <source>
        <dbReference type="SAM" id="Phobius"/>
    </source>
</evidence>
<proteinExistence type="predicted"/>
<feature type="transmembrane region" description="Helical" evidence="1">
    <location>
        <begin position="130"/>
        <end position="153"/>
    </location>
</feature>
<feature type="non-terminal residue" evidence="2">
    <location>
        <position position="154"/>
    </location>
</feature>
<organism evidence="2">
    <name type="scientific">marine sediment metagenome</name>
    <dbReference type="NCBI Taxonomy" id="412755"/>
    <lineage>
        <taxon>unclassified sequences</taxon>
        <taxon>metagenomes</taxon>
        <taxon>ecological metagenomes</taxon>
    </lineage>
</organism>
<reference evidence="2" key="1">
    <citation type="journal article" date="2014" name="Front. Microbiol.">
        <title>High frequency of phylogenetically diverse reductive dehalogenase-homologous genes in deep subseafloor sedimentary metagenomes.</title>
        <authorList>
            <person name="Kawai M."/>
            <person name="Futagami T."/>
            <person name="Toyoda A."/>
            <person name="Takaki Y."/>
            <person name="Nishi S."/>
            <person name="Hori S."/>
            <person name="Arai W."/>
            <person name="Tsubouchi T."/>
            <person name="Morono Y."/>
            <person name="Uchiyama I."/>
            <person name="Ito T."/>
            <person name="Fujiyama A."/>
            <person name="Inagaki F."/>
            <person name="Takami H."/>
        </authorList>
    </citation>
    <scope>NUCLEOTIDE SEQUENCE</scope>
    <source>
        <strain evidence="2">Expedition CK06-06</strain>
    </source>
</reference>